<keyword evidence="2" id="KW-1185">Reference proteome</keyword>
<accession>A0A9D4RVB8</accession>
<proteinExistence type="predicted"/>
<evidence type="ECO:0000313" key="1">
    <source>
        <dbReference type="EMBL" id="KAH3880185.1"/>
    </source>
</evidence>
<sequence length="52" mass="5425">MNLYFLFRCYSVATPAATITPTSVDIPAADPEAPTKLGEVAPLAIDGALMSL</sequence>
<organism evidence="1 2">
    <name type="scientific">Dreissena polymorpha</name>
    <name type="common">Zebra mussel</name>
    <name type="synonym">Mytilus polymorpha</name>
    <dbReference type="NCBI Taxonomy" id="45954"/>
    <lineage>
        <taxon>Eukaryota</taxon>
        <taxon>Metazoa</taxon>
        <taxon>Spiralia</taxon>
        <taxon>Lophotrochozoa</taxon>
        <taxon>Mollusca</taxon>
        <taxon>Bivalvia</taxon>
        <taxon>Autobranchia</taxon>
        <taxon>Heteroconchia</taxon>
        <taxon>Euheterodonta</taxon>
        <taxon>Imparidentia</taxon>
        <taxon>Neoheterodontei</taxon>
        <taxon>Myida</taxon>
        <taxon>Dreissenoidea</taxon>
        <taxon>Dreissenidae</taxon>
        <taxon>Dreissena</taxon>
    </lineage>
</organism>
<dbReference type="EMBL" id="JAIWYP010000001">
    <property type="protein sequence ID" value="KAH3880185.1"/>
    <property type="molecule type" value="Genomic_DNA"/>
</dbReference>
<dbReference type="AlphaFoldDB" id="A0A9D4RVB8"/>
<comment type="caution">
    <text evidence="1">The sequence shown here is derived from an EMBL/GenBank/DDBJ whole genome shotgun (WGS) entry which is preliminary data.</text>
</comment>
<dbReference type="Proteomes" id="UP000828390">
    <property type="component" value="Unassembled WGS sequence"/>
</dbReference>
<protein>
    <submittedName>
        <fullName evidence="1">Uncharacterized protein</fullName>
    </submittedName>
</protein>
<evidence type="ECO:0000313" key="2">
    <source>
        <dbReference type="Proteomes" id="UP000828390"/>
    </source>
</evidence>
<gene>
    <name evidence="1" type="ORF">DPMN_004095</name>
</gene>
<reference evidence="1" key="2">
    <citation type="submission" date="2020-11" db="EMBL/GenBank/DDBJ databases">
        <authorList>
            <person name="McCartney M.A."/>
            <person name="Auch B."/>
            <person name="Kono T."/>
            <person name="Mallez S."/>
            <person name="Becker A."/>
            <person name="Gohl D.M."/>
            <person name="Silverstein K.A.T."/>
            <person name="Koren S."/>
            <person name="Bechman K.B."/>
            <person name="Herman A."/>
            <person name="Abrahante J.E."/>
            <person name="Garbe J."/>
        </authorList>
    </citation>
    <scope>NUCLEOTIDE SEQUENCE</scope>
    <source>
        <strain evidence="1">Duluth1</strain>
        <tissue evidence="1">Whole animal</tissue>
    </source>
</reference>
<name>A0A9D4RVB8_DREPO</name>
<reference evidence="1" key="1">
    <citation type="journal article" date="2019" name="bioRxiv">
        <title>The Genome of the Zebra Mussel, Dreissena polymorpha: A Resource for Invasive Species Research.</title>
        <authorList>
            <person name="McCartney M.A."/>
            <person name="Auch B."/>
            <person name="Kono T."/>
            <person name="Mallez S."/>
            <person name="Zhang Y."/>
            <person name="Obille A."/>
            <person name="Becker A."/>
            <person name="Abrahante J.E."/>
            <person name="Garbe J."/>
            <person name="Badalamenti J.P."/>
            <person name="Herman A."/>
            <person name="Mangelson H."/>
            <person name="Liachko I."/>
            <person name="Sullivan S."/>
            <person name="Sone E.D."/>
            <person name="Koren S."/>
            <person name="Silverstein K.A.T."/>
            <person name="Beckman K.B."/>
            <person name="Gohl D.M."/>
        </authorList>
    </citation>
    <scope>NUCLEOTIDE SEQUENCE</scope>
    <source>
        <strain evidence="1">Duluth1</strain>
        <tissue evidence="1">Whole animal</tissue>
    </source>
</reference>